<dbReference type="AlphaFoldDB" id="F2E1A1"/>
<dbReference type="InterPro" id="IPR036928">
    <property type="entry name" value="AS_sf"/>
</dbReference>
<dbReference type="Gene3D" id="3.90.1300.10">
    <property type="entry name" value="Amidase signature (AS) domain"/>
    <property type="match status" value="1"/>
</dbReference>
<protein>
    <submittedName>
        <fullName evidence="1">Predicted protein</fullName>
    </submittedName>
</protein>
<dbReference type="EMBL" id="AK369922">
    <property type="protein sequence ID" value="BAK01123.1"/>
    <property type="molecule type" value="mRNA"/>
</dbReference>
<accession>F2E1A1</accession>
<name>F2E1A1_HORVV</name>
<sequence length="112" mass="12816">MVTGWQYQRFSAIFPIFPRIGIDSIGGVRVPGGYCRLLAFRLSHVVISNSGVTRIAPSLDTIDTSTYILKRSRMTRKQLMYQDVQNVYKEKKPLSLVLEKNDTKHEGLKRTL</sequence>
<evidence type="ECO:0000313" key="1">
    <source>
        <dbReference type="EMBL" id="BAK01123.1"/>
    </source>
</evidence>
<proteinExistence type="evidence at transcript level"/>
<dbReference type="SUPFAM" id="SSF75304">
    <property type="entry name" value="Amidase signature (AS) enzymes"/>
    <property type="match status" value="1"/>
</dbReference>
<organism evidence="1">
    <name type="scientific">Hordeum vulgare subsp. vulgare</name>
    <name type="common">Domesticated barley</name>
    <dbReference type="NCBI Taxonomy" id="112509"/>
    <lineage>
        <taxon>Eukaryota</taxon>
        <taxon>Viridiplantae</taxon>
        <taxon>Streptophyta</taxon>
        <taxon>Embryophyta</taxon>
        <taxon>Tracheophyta</taxon>
        <taxon>Spermatophyta</taxon>
        <taxon>Magnoliopsida</taxon>
        <taxon>Liliopsida</taxon>
        <taxon>Poales</taxon>
        <taxon>Poaceae</taxon>
        <taxon>BOP clade</taxon>
        <taxon>Pooideae</taxon>
        <taxon>Triticodae</taxon>
        <taxon>Triticeae</taxon>
        <taxon>Hordeinae</taxon>
        <taxon>Hordeum</taxon>
    </lineage>
</organism>
<reference evidence="1" key="1">
    <citation type="journal article" date="2011" name="Plant Physiol.">
        <title>Comprehensive sequence analysis of 24,783 barley full-length cDNAs derived from 12 clone libraries.</title>
        <authorList>
            <person name="Matsumoto T."/>
            <person name="Tanaka T."/>
            <person name="Sakai H."/>
            <person name="Amano N."/>
            <person name="Kanamori H."/>
            <person name="Kurita K."/>
            <person name="Kikuta A."/>
            <person name="Kamiya K."/>
            <person name="Yamamoto M."/>
            <person name="Ikawa H."/>
            <person name="Fujii N."/>
            <person name="Hori K."/>
            <person name="Itoh T."/>
            <person name="Sato K."/>
        </authorList>
    </citation>
    <scope>NUCLEOTIDE SEQUENCE</scope>
    <source>
        <tissue evidence="1">Shoot and root</tissue>
    </source>
</reference>